<organism evidence="4">
    <name type="scientific">freshwater metagenome</name>
    <dbReference type="NCBI Taxonomy" id="449393"/>
    <lineage>
        <taxon>unclassified sequences</taxon>
        <taxon>metagenomes</taxon>
        <taxon>ecological metagenomes</taxon>
    </lineage>
</organism>
<evidence type="ECO:0000256" key="1">
    <source>
        <dbReference type="ARBA" id="ARBA00022679"/>
    </source>
</evidence>
<dbReference type="CDD" id="cd07989">
    <property type="entry name" value="LPLAT_AGPAT-like"/>
    <property type="match status" value="1"/>
</dbReference>
<dbReference type="PANTHER" id="PTHR10434:SF11">
    <property type="entry name" value="1-ACYL-SN-GLYCEROL-3-PHOSPHATE ACYLTRANSFERASE"/>
    <property type="match status" value="1"/>
</dbReference>
<evidence type="ECO:0000259" key="3">
    <source>
        <dbReference type="SMART" id="SM00563"/>
    </source>
</evidence>
<dbReference type="GO" id="GO:0006654">
    <property type="term" value="P:phosphatidic acid biosynthetic process"/>
    <property type="evidence" value="ECO:0007669"/>
    <property type="project" value="TreeGrafter"/>
</dbReference>
<dbReference type="SUPFAM" id="SSF69593">
    <property type="entry name" value="Glycerol-3-phosphate (1)-acyltransferase"/>
    <property type="match status" value="1"/>
</dbReference>
<accession>A0A6J6H2G6</accession>
<sequence>MAEVDTHMAGDSFLSRVFYTLIRGLVVAVCVGYTRARVVGKHNIPKNGPFLLAPIHRSNIDTPLAAAVTSRRMRFMGKDSIWKFKPIGWIISSLGAFPVTRGSADREALKRCIAVLESGEPLVLFPEGTRQSGPVVQPLFDGAAYVAVKAGVPIIPVGIGGSEGVMPKGSKMIYPRKCVLVVGEPIVAVADESGRIPRSAVKDITERLTVDLQRLFDEAQRLAGTPNNY</sequence>
<reference evidence="4" key="1">
    <citation type="submission" date="2020-05" db="EMBL/GenBank/DDBJ databases">
        <authorList>
            <person name="Chiriac C."/>
            <person name="Salcher M."/>
            <person name="Ghai R."/>
            <person name="Kavagutti S V."/>
        </authorList>
    </citation>
    <scope>NUCLEOTIDE SEQUENCE</scope>
</reference>
<dbReference type="AlphaFoldDB" id="A0A6J6H2G6"/>
<dbReference type="Pfam" id="PF01553">
    <property type="entry name" value="Acyltransferase"/>
    <property type="match status" value="1"/>
</dbReference>
<feature type="domain" description="Phospholipid/glycerol acyltransferase" evidence="3">
    <location>
        <begin position="50"/>
        <end position="162"/>
    </location>
</feature>
<protein>
    <submittedName>
        <fullName evidence="4">Unannotated protein</fullName>
    </submittedName>
</protein>
<evidence type="ECO:0000256" key="2">
    <source>
        <dbReference type="ARBA" id="ARBA00023315"/>
    </source>
</evidence>
<dbReference type="InterPro" id="IPR002123">
    <property type="entry name" value="Plipid/glycerol_acylTrfase"/>
</dbReference>
<dbReference type="EMBL" id="CAEZUX010000006">
    <property type="protein sequence ID" value="CAB4606533.1"/>
    <property type="molecule type" value="Genomic_DNA"/>
</dbReference>
<keyword evidence="2" id="KW-0012">Acyltransferase</keyword>
<dbReference type="GO" id="GO:0003841">
    <property type="term" value="F:1-acylglycerol-3-phosphate O-acyltransferase activity"/>
    <property type="evidence" value="ECO:0007669"/>
    <property type="project" value="TreeGrafter"/>
</dbReference>
<evidence type="ECO:0000313" key="4">
    <source>
        <dbReference type="EMBL" id="CAB4606533.1"/>
    </source>
</evidence>
<keyword evidence="1" id="KW-0808">Transferase</keyword>
<dbReference type="SMART" id="SM00563">
    <property type="entry name" value="PlsC"/>
    <property type="match status" value="1"/>
</dbReference>
<proteinExistence type="predicted"/>
<name>A0A6J6H2G6_9ZZZZ</name>
<gene>
    <name evidence="4" type="ORF">UFOPK1874_00148</name>
</gene>
<dbReference type="PANTHER" id="PTHR10434">
    <property type="entry name" value="1-ACYL-SN-GLYCEROL-3-PHOSPHATE ACYLTRANSFERASE"/>
    <property type="match status" value="1"/>
</dbReference>